<dbReference type="Proteomes" id="UP001064297">
    <property type="component" value="Segment"/>
</dbReference>
<protein>
    <recommendedName>
        <fullName evidence="2">Glycine-rich domain-containing protein</fullName>
    </recommendedName>
</protein>
<gene>
    <name evidence="3" type="primary">26</name>
    <name evidence="3" type="ORF">SEA_OBLADI_26</name>
</gene>
<name>A0A977PR08_9CAUD</name>
<accession>A0A977PR08</accession>
<evidence type="ECO:0000259" key="2">
    <source>
        <dbReference type="Pfam" id="PF21722"/>
    </source>
</evidence>
<feature type="compositionally biased region" description="Gly residues" evidence="1">
    <location>
        <begin position="186"/>
        <end position="195"/>
    </location>
</feature>
<proteinExistence type="predicted"/>
<feature type="compositionally biased region" description="Low complexity" evidence="1">
    <location>
        <begin position="131"/>
        <end position="141"/>
    </location>
</feature>
<keyword evidence="4" id="KW-1185">Reference proteome</keyword>
<evidence type="ECO:0000313" key="3">
    <source>
        <dbReference type="EMBL" id="UXE03749.1"/>
    </source>
</evidence>
<reference evidence="3" key="1">
    <citation type="submission" date="2022-08" db="EMBL/GenBank/DDBJ databases">
        <authorList>
            <person name="Abuwarda M.A."/>
            <person name="Alvarez A."/>
            <person name="Batteikh M."/>
            <person name="Baughman A.P."/>
            <person name="Chavez V."/>
            <person name="Cheng C."/>
            <person name="Cosentino E.J."/>
            <person name="Di Blasi D.L."/>
            <person name="Dooley N.L."/>
            <person name="Empson B.M."/>
            <person name="Erfanian K."/>
            <person name="Esparza P.D."/>
            <person name="Fleming H.S."/>
            <person name="Ghannam M.S."/>
            <person name="Gibbons A.C."/>
            <person name="Gonzalez C."/>
            <person name="Huq N.E."/>
            <person name="Jin K."/>
            <person name="Kamarzar M."/>
            <person name="Khaine A."/>
            <person name="Krug K.R."/>
            <person name="Lee A."/>
            <person name="Liao S."/>
            <person name="Light I."/>
            <person name="Ma Y."/>
            <person name="Magaling J.M."/>
            <person name="McLinden K.C."/>
            <person name="Melkote A."/>
            <person name="Montoya Serpas C.A."/>
            <person name="Niazmandi K."/>
            <person name="Ostroske E.C."/>
            <person name="Paek B.H."/>
            <person name="Rajiv S."/>
            <person name="Santos C.E."/>
            <person name="Semaan S.A."/>
            <person name="Senthilvelan J."/>
            <person name="Sheppy T.E."/>
            <person name="Stephenson J.C."/>
            <person name="Tenney M.E."/>
            <person name="Teoh N."/>
            <person name="Thorp J.P."/>
            <person name="Turon Font G."/>
            <person name="Uvarov E.V."/>
            <person name="Verpukhovskiy P."/>
            <person name="Wang J."/>
            <person name="Whang A.Y."/>
            <person name="Wright N.E."/>
            <person name="Wu M."/>
            <person name="Zhuang C."/>
            <person name="Bruns J.A."/>
            <person name="Chai A.E."/>
            <person name="Parikh H."/>
            <person name="Zorawik M."/>
            <person name="Garza D.R."/>
            <person name="Ngo R.T."/>
            <person name="Reddi K."/>
            <person name="Garcia-Vedrenne A.E."/>
            <person name="Freise A.C."/>
            <person name="Balish M.F."/>
            <person name="Garlena R.A."/>
            <person name="Russell D.A."/>
            <person name="Jacobs-Sera D."/>
            <person name="Hatfull G.F."/>
        </authorList>
    </citation>
    <scope>NUCLEOTIDE SEQUENCE</scope>
</reference>
<organism evidence="3 4">
    <name type="scientific">Gordonia phage ObLaDi</name>
    <dbReference type="NCBI Taxonomy" id="2978487"/>
    <lineage>
        <taxon>Viruses</taxon>
        <taxon>Duplodnaviria</taxon>
        <taxon>Heunggongvirae</taxon>
        <taxon>Uroviricota</taxon>
        <taxon>Caudoviricetes</taxon>
        <taxon>Kruegerviridae</taxon>
        <taxon>Cafassovirus</taxon>
        <taxon>Cafassovirus obladi</taxon>
    </lineage>
</organism>
<feature type="domain" description="Glycine-rich" evidence="2">
    <location>
        <begin position="56"/>
        <end position="233"/>
    </location>
</feature>
<feature type="region of interest" description="Disordered" evidence="1">
    <location>
        <begin position="121"/>
        <end position="171"/>
    </location>
</feature>
<dbReference type="Pfam" id="PF21722">
    <property type="entry name" value="Gly_rich_2"/>
    <property type="match status" value="1"/>
</dbReference>
<evidence type="ECO:0000313" key="4">
    <source>
        <dbReference type="Proteomes" id="UP001064297"/>
    </source>
</evidence>
<dbReference type="EMBL" id="OP297535">
    <property type="protein sequence ID" value="UXE03749.1"/>
    <property type="molecule type" value="Genomic_DNA"/>
</dbReference>
<dbReference type="InterPro" id="IPR049304">
    <property type="entry name" value="Gly_rich_dom"/>
</dbReference>
<sequence>MSLNYMVSGQMVEHVPKLLNPNTGQYVDPEQIAIWDGTKFVTVWPVAPSEQVHLFTTVGTTNLPIPAWAKFADVVVIGGGRGGNAGNSGFNTPGMGGQAASWQTATWDLRTALVTTASITVGDGGTGGQSGSQAGSNGQATTVSTGQHSLTSPGATGTMGSRDAGSPGDIVYAGTTHVGGIGAPGSGAAAGGGSQPGAASTAPGAGGPGGWGGFVGSYQRGGPGTRGQAWIRLRSA</sequence>
<evidence type="ECO:0000256" key="1">
    <source>
        <dbReference type="SAM" id="MobiDB-lite"/>
    </source>
</evidence>
<feature type="compositionally biased region" description="Polar residues" evidence="1">
    <location>
        <begin position="142"/>
        <end position="159"/>
    </location>
</feature>
<feature type="region of interest" description="Disordered" evidence="1">
    <location>
        <begin position="186"/>
        <end position="208"/>
    </location>
</feature>